<evidence type="ECO:0000313" key="3">
    <source>
        <dbReference type="Proteomes" id="UP001595765"/>
    </source>
</evidence>
<protein>
    <submittedName>
        <fullName evidence="2">Phosphopantetheine-binding protein</fullName>
    </submittedName>
</protein>
<keyword evidence="3" id="KW-1185">Reference proteome</keyword>
<evidence type="ECO:0000259" key="1">
    <source>
        <dbReference type="PROSITE" id="PS50075"/>
    </source>
</evidence>
<dbReference type="RefSeq" id="WP_386427938.1">
    <property type="nucleotide sequence ID" value="NZ_JBHSBB010000008.1"/>
</dbReference>
<gene>
    <name evidence="2" type="ORF">ACFO3J_09145</name>
</gene>
<dbReference type="InterPro" id="IPR009081">
    <property type="entry name" value="PP-bd_ACP"/>
</dbReference>
<name>A0ABV8HHT4_9ACTN</name>
<dbReference type="EMBL" id="JBHSBB010000008">
    <property type="protein sequence ID" value="MFC4031642.1"/>
    <property type="molecule type" value="Genomic_DNA"/>
</dbReference>
<reference evidence="3" key="1">
    <citation type="journal article" date="2019" name="Int. J. Syst. Evol. Microbiol.">
        <title>The Global Catalogue of Microorganisms (GCM) 10K type strain sequencing project: providing services to taxonomists for standard genome sequencing and annotation.</title>
        <authorList>
            <consortium name="The Broad Institute Genomics Platform"/>
            <consortium name="The Broad Institute Genome Sequencing Center for Infectious Disease"/>
            <person name="Wu L."/>
            <person name="Ma J."/>
        </authorList>
    </citation>
    <scope>NUCLEOTIDE SEQUENCE [LARGE SCALE GENOMIC DNA]</scope>
    <source>
        <strain evidence="3">CGMCC 4.7237</strain>
    </source>
</reference>
<accession>A0ABV8HHT4</accession>
<dbReference type="Proteomes" id="UP001595765">
    <property type="component" value="Unassembled WGS sequence"/>
</dbReference>
<sequence>MAAFTFTDFKAIVTACGVDEAETAALGDSALDSKFDDLGYDSLLVYEIVMRVQDDYPVTVPDEELNELNTPGELITYVNSQLTGA</sequence>
<proteinExistence type="predicted"/>
<dbReference type="PROSITE" id="PS50075">
    <property type="entry name" value="CARRIER"/>
    <property type="match status" value="1"/>
</dbReference>
<feature type="domain" description="Carrier" evidence="1">
    <location>
        <begin position="2"/>
        <end position="82"/>
    </location>
</feature>
<dbReference type="Pfam" id="PF00550">
    <property type="entry name" value="PP-binding"/>
    <property type="match status" value="1"/>
</dbReference>
<dbReference type="InterPro" id="IPR036736">
    <property type="entry name" value="ACP-like_sf"/>
</dbReference>
<evidence type="ECO:0000313" key="2">
    <source>
        <dbReference type="EMBL" id="MFC4031642.1"/>
    </source>
</evidence>
<organism evidence="2 3">
    <name type="scientific">Streptomyces polygonati</name>
    <dbReference type="NCBI Taxonomy" id="1617087"/>
    <lineage>
        <taxon>Bacteria</taxon>
        <taxon>Bacillati</taxon>
        <taxon>Actinomycetota</taxon>
        <taxon>Actinomycetes</taxon>
        <taxon>Kitasatosporales</taxon>
        <taxon>Streptomycetaceae</taxon>
        <taxon>Streptomyces</taxon>
    </lineage>
</organism>
<dbReference type="SUPFAM" id="SSF47336">
    <property type="entry name" value="ACP-like"/>
    <property type="match status" value="1"/>
</dbReference>
<comment type="caution">
    <text evidence="2">The sequence shown here is derived from an EMBL/GenBank/DDBJ whole genome shotgun (WGS) entry which is preliminary data.</text>
</comment>
<dbReference type="Gene3D" id="1.10.1200.10">
    <property type="entry name" value="ACP-like"/>
    <property type="match status" value="1"/>
</dbReference>